<evidence type="ECO:0000313" key="2">
    <source>
        <dbReference type="Proteomes" id="UP000007397"/>
    </source>
</evidence>
<sequence length="385" mass="45503">MEGSKIQRITLNYEDFCRKISWFNEEEFQNFCSRFQKVMNRRFKATKAIGPEGDLANDGIIDNTKRLAVYAIHHDTMNKDHAIALKMKSDFNKMMKTNPLTSTMVFMTRTTEGMGPKVQKMKEYLESENYFKHLYLEYEKELKEKGKINNIPFSAFPSKKIEYVDCFDLFNCMVDINNVITWEYLLDNQITLPTISELPNRQLDDSAFMSEWLQAAIIRFDNIEAPMPMKVQEIKVLRDNLLEKINRDLRKYKVKNISEIPYEPWSILAILTPNSEHSHTFSPSFEVPDAWGTEDVSEINLTPGILLSIVDVIMFCVKTFKKEEELFIDLFFIAYRIIYSRKIKSENPKIDEHNLIQIYQEFVLRTYQWKKLFTEWLANQTSEQL</sequence>
<keyword evidence="2" id="KW-1185">Reference proteome</keyword>
<accession>I0JSA6</accession>
<gene>
    <name evidence="1" type="ordered locus">HBHAL_4689</name>
</gene>
<name>I0JSA6_HALH3</name>
<organism evidence="1 2">
    <name type="scientific">Halobacillus halophilus (strain ATCC 35676 / DSM 2266 / JCM 20832 / KCTC 3685 / LMG 17431 / NBRC 102448 / NCIMB 2269)</name>
    <name type="common">Sporosarcina halophila</name>
    <dbReference type="NCBI Taxonomy" id="866895"/>
    <lineage>
        <taxon>Bacteria</taxon>
        <taxon>Bacillati</taxon>
        <taxon>Bacillota</taxon>
        <taxon>Bacilli</taxon>
        <taxon>Bacillales</taxon>
        <taxon>Bacillaceae</taxon>
        <taxon>Halobacillus</taxon>
    </lineage>
</organism>
<dbReference type="RefSeq" id="WP_014644912.1">
    <property type="nucleotide sequence ID" value="NC_017668.1"/>
</dbReference>
<dbReference type="HOGENOM" id="CLU_717225_0_0_9"/>
<dbReference type="Proteomes" id="UP000007397">
    <property type="component" value="Chromosome"/>
</dbReference>
<dbReference type="EMBL" id="HE717023">
    <property type="protein sequence ID" value="CCG47027.1"/>
    <property type="molecule type" value="Genomic_DNA"/>
</dbReference>
<reference evidence="1 2" key="1">
    <citation type="journal article" date="2013" name="Environ. Microbiol.">
        <title>Chloride and organic osmolytes: a hybrid strategy to cope with elevated salinities by the moderately halophilic, chloride-dependent bacterium Halobacillus halophilus.</title>
        <authorList>
            <person name="Saum S.H."/>
            <person name="Pfeiffer F."/>
            <person name="Palm P."/>
            <person name="Rampp M."/>
            <person name="Schuster S.C."/>
            <person name="Muller V."/>
            <person name="Oesterhelt D."/>
        </authorList>
    </citation>
    <scope>NUCLEOTIDE SEQUENCE [LARGE SCALE GENOMIC DNA]</scope>
    <source>
        <strain evidence="2">ATCC 35676 / DSM 2266 / JCM 20832 / KCTC 3685 / LMG 17431 / NBRC 102448 / NCIMB 2269</strain>
    </source>
</reference>
<evidence type="ECO:0000313" key="1">
    <source>
        <dbReference type="EMBL" id="CCG47027.1"/>
    </source>
</evidence>
<proteinExistence type="predicted"/>
<dbReference type="AlphaFoldDB" id="I0JSA6"/>
<dbReference type="PATRIC" id="fig|866895.3.peg.3726"/>
<dbReference type="KEGG" id="hhd:HBHAL_4689"/>
<protein>
    <submittedName>
        <fullName evidence="1">Uncharacterized protein</fullName>
    </submittedName>
</protein>